<evidence type="ECO:0000256" key="1">
    <source>
        <dbReference type="ARBA" id="ARBA00005736"/>
    </source>
</evidence>
<protein>
    <recommendedName>
        <fullName evidence="3">tRNA-splicing endonuclease subunit Sen54 N-terminal domain-containing protein</fullName>
    </recommendedName>
</protein>
<dbReference type="PANTHER" id="PTHR21027">
    <property type="entry name" value="TRNA-SPLICING ENDONUCLEASE SUBUNIT SEN54"/>
    <property type="match status" value="1"/>
</dbReference>
<proteinExistence type="inferred from homology"/>
<keyword evidence="2" id="KW-0819">tRNA processing</keyword>
<dbReference type="InterPro" id="IPR024337">
    <property type="entry name" value="tRNA_splic_suSen54"/>
</dbReference>
<dbReference type="Proteomes" id="UP001159042">
    <property type="component" value="Unassembled WGS sequence"/>
</dbReference>
<dbReference type="InterPro" id="IPR024336">
    <property type="entry name" value="tRNA_splic_suSen54_N"/>
</dbReference>
<keyword evidence="5" id="KW-1185">Reference proteome</keyword>
<evidence type="ECO:0000259" key="3">
    <source>
        <dbReference type="Pfam" id="PF12928"/>
    </source>
</evidence>
<organism evidence="4 5">
    <name type="scientific">Exocentrus adspersus</name>
    <dbReference type="NCBI Taxonomy" id="1586481"/>
    <lineage>
        <taxon>Eukaryota</taxon>
        <taxon>Metazoa</taxon>
        <taxon>Ecdysozoa</taxon>
        <taxon>Arthropoda</taxon>
        <taxon>Hexapoda</taxon>
        <taxon>Insecta</taxon>
        <taxon>Pterygota</taxon>
        <taxon>Neoptera</taxon>
        <taxon>Endopterygota</taxon>
        <taxon>Coleoptera</taxon>
        <taxon>Polyphaga</taxon>
        <taxon>Cucujiformia</taxon>
        <taxon>Chrysomeloidea</taxon>
        <taxon>Cerambycidae</taxon>
        <taxon>Lamiinae</taxon>
        <taxon>Acanthocinini</taxon>
        <taxon>Exocentrus</taxon>
    </lineage>
</organism>
<dbReference type="GO" id="GO:0000214">
    <property type="term" value="C:tRNA-intron endonuclease complex"/>
    <property type="evidence" value="ECO:0007669"/>
    <property type="project" value="TreeGrafter"/>
</dbReference>
<dbReference type="PANTHER" id="PTHR21027:SF1">
    <property type="entry name" value="TRNA-SPLICING ENDONUCLEASE SUBUNIT SEN54"/>
    <property type="match status" value="1"/>
</dbReference>
<name>A0AAV8W9J5_9CUCU</name>
<accession>A0AAV8W9J5</accession>
<evidence type="ECO:0000313" key="4">
    <source>
        <dbReference type="EMBL" id="KAJ8923194.1"/>
    </source>
</evidence>
<gene>
    <name evidence="4" type="ORF">NQ315_001748</name>
</gene>
<comment type="caution">
    <text evidence="4">The sequence shown here is derived from an EMBL/GenBank/DDBJ whole genome shotgun (WGS) entry which is preliminary data.</text>
</comment>
<dbReference type="Pfam" id="PF12928">
    <property type="entry name" value="tRNA_int_end_N2"/>
    <property type="match status" value="1"/>
</dbReference>
<feature type="domain" description="tRNA-splicing endonuclease subunit Sen54 N-terminal" evidence="3">
    <location>
        <begin position="47"/>
        <end position="111"/>
    </location>
</feature>
<dbReference type="AlphaFoldDB" id="A0AAV8W9J5"/>
<reference evidence="4 5" key="1">
    <citation type="journal article" date="2023" name="Insect Mol. Biol.">
        <title>Genome sequencing provides insights into the evolution of gene families encoding plant cell wall-degrading enzymes in longhorned beetles.</title>
        <authorList>
            <person name="Shin N.R."/>
            <person name="Okamura Y."/>
            <person name="Kirsch R."/>
            <person name="Pauchet Y."/>
        </authorList>
    </citation>
    <scope>NUCLEOTIDE SEQUENCE [LARGE SCALE GENOMIC DNA]</scope>
    <source>
        <strain evidence="4">EAD_L_NR</strain>
    </source>
</reference>
<dbReference type="EMBL" id="JANEYG010000005">
    <property type="protein sequence ID" value="KAJ8923194.1"/>
    <property type="molecule type" value="Genomic_DNA"/>
</dbReference>
<comment type="similarity">
    <text evidence="1">Belongs to the SEN54 family.</text>
</comment>
<evidence type="ECO:0000313" key="5">
    <source>
        <dbReference type="Proteomes" id="UP001159042"/>
    </source>
</evidence>
<sequence>MDILAKKLIDNHRNPLVKVDLPGSKLFLKPAEGEETEFIEKHQNSLHNVLNHERAERRCARSQAVWLPEVKLAKLVKSVKTINLFGYQDRTGSFLYPEEALFLMETNRLELTFNGVPLSIQEGYDLLLRSPGCSLLKYRVYKKLARFGYRLFRYSEVLRRLSKASKTPVDTASGVACNEINLEECARKRVIENRDESLSKKQKLENLVEDSSSGSSCRGVKQLEMKYIENVFEKLQSGSPKEYKAKVSRDETPDYCVFLPSNKSRCSYDFCLYICEESILKRHNSSSSSIFAICSEGNIAFYKFFNITLPFLL</sequence>
<evidence type="ECO:0000256" key="2">
    <source>
        <dbReference type="ARBA" id="ARBA00022694"/>
    </source>
</evidence>
<dbReference type="GO" id="GO:0000379">
    <property type="term" value="P:tRNA-type intron splice site recognition and cleavage"/>
    <property type="evidence" value="ECO:0007669"/>
    <property type="project" value="TreeGrafter"/>
</dbReference>